<dbReference type="EMBL" id="CP009245">
    <property type="protein sequence ID" value="APT85170.1"/>
    <property type="molecule type" value="Genomic_DNA"/>
</dbReference>
<dbReference type="KEGG" id="caqu:CAQU_08905"/>
<organism evidence="2 3">
    <name type="scientific">Corynebacterium aquilae DSM 44791</name>
    <dbReference type="NCBI Taxonomy" id="1431546"/>
    <lineage>
        <taxon>Bacteria</taxon>
        <taxon>Bacillati</taxon>
        <taxon>Actinomycetota</taxon>
        <taxon>Actinomycetes</taxon>
        <taxon>Mycobacteriales</taxon>
        <taxon>Corynebacteriaceae</taxon>
        <taxon>Corynebacterium</taxon>
    </lineage>
</organism>
<sequence length="260" mass="27731">MAESVNGFDQVDLAGMNACARLQTRVDRKYVLPAASVADIVAAVDRAVGVRVLDVDGCRVQPYESCYFDTPDGVLFRQASTARRRRMKVRLRHYANSSACFAEVKLRGVRGVTAKSRVPCAVDFPAVGAGFSLGDLDDAASAWVTDEVRRCELIVADELSAVLWGGYHRATLLVGDGQQRMTIDAGVSFADAHGAVCAPDAVVVETKSGSKPGAADVALWRAGFRDVRLSKFGVGMCALNPGAPSNRWRRGKGLLGLVAV</sequence>
<gene>
    <name evidence="2" type="ORF">CAQU_08905</name>
</gene>
<dbReference type="Pfam" id="PF09359">
    <property type="entry name" value="VTC"/>
    <property type="match status" value="1"/>
</dbReference>
<name>A0A1L7CH32_9CORY</name>
<accession>A0A1L7CH32</accession>
<evidence type="ECO:0000259" key="1">
    <source>
        <dbReference type="Pfam" id="PF09359"/>
    </source>
</evidence>
<feature type="domain" description="VTC" evidence="1">
    <location>
        <begin position="25"/>
        <end position="239"/>
    </location>
</feature>
<proteinExistence type="predicted"/>
<dbReference type="InterPro" id="IPR018966">
    <property type="entry name" value="VTC_domain"/>
</dbReference>
<protein>
    <recommendedName>
        <fullName evidence="1">VTC domain-containing protein</fullName>
    </recommendedName>
</protein>
<evidence type="ECO:0000313" key="3">
    <source>
        <dbReference type="Proteomes" id="UP000185478"/>
    </source>
</evidence>
<dbReference type="Proteomes" id="UP000185478">
    <property type="component" value="Chromosome"/>
</dbReference>
<dbReference type="AlphaFoldDB" id="A0A1L7CH32"/>
<evidence type="ECO:0000313" key="2">
    <source>
        <dbReference type="EMBL" id="APT85170.1"/>
    </source>
</evidence>
<keyword evidence="3" id="KW-1185">Reference proteome</keyword>
<reference evidence="2 3" key="1">
    <citation type="submission" date="2014-08" db="EMBL/GenBank/DDBJ databases">
        <title>Complete genome sequence of Corynebacterium aquilae S-613T(T) (=DSM 44791(T)), isolated from the choana of a healthy golden eagle.</title>
        <authorList>
            <person name="Ruckert C."/>
            <person name="Albersmeier A."/>
            <person name="Winkler A."/>
            <person name="Kalinowski J."/>
        </authorList>
    </citation>
    <scope>NUCLEOTIDE SEQUENCE [LARGE SCALE GENOMIC DNA]</scope>
    <source>
        <strain evidence="2 3">S-613</strain>
    </source>
</reference>
<dbReference type="STRING" id="1431546.CAQU_08905"/>